<reference evidence="1 2" key="1">
    <citation type="journal article" date="2021" name="Microorganisms">
        <title>Acidisoma silvae sp. nov. and Acidisomacellulosilytica sp. nov., Two Acidophilic Bacteria Isolated from Decaying Wood, Hydrolyzing Cellulose and Producing Poly-3-hydroxybutyrate.</title>
        <authorList>
            <person name="Mieszkin S."/>
            <person name="Pouder E."/>
            <person name="Uroz S."/>
            <person name="Simon-Colin C."/>
            <person name="Alain K."/>
        </authorList>
    </citation>
    <scope>NUCLEOTIDE SEQUENCE [LARGE SCALE GENOMIC DNA]</scope>
    <source>
        <strain evidence="1 2">HW T5.17</strain>
    </source>
</reference>
<evidence type="ECO:0000313" key="2">
    <source>
        <dbReference type="Proteomes" id="UP000721844"/>
    </source>
</evidence>
<dbReference type="AlphaFoldDB" id="A0A963Z072"/>
<keyword evidence="2" id="KW-1185">Reference proteome</keyword>
<organism evidence="1 2">
    <name type="scientific">Acidisoma cellulosilyticum</name>
    <dbReference type="NCBI Taxonomy" id="2802395"/>
    <lineage>
        <taxon>Bacteria</taxon>
        <taxon>Pseudomonadati</taxon>
        <taxon>Pseudomonadota</taxon>
        <taxon>Alphaproteobacteria</taxon>
        <taxon>Acetobacterales</taxon>
        <taxon>Acidocellaceae</taxon>
        <taxon>Acidisoma</taxon>
    </lineage>
</organism>
<dbReference type="EMBL" id="JAESVA010000002">
    <property type="protein sequence ID" value="MCB8880119.1"/>
    <property type="molecule type" value="Genomic_DNA"/>
</dbReference>
<gene>
    <name evidence="1" type="ORF">ACELLULO517_07720</name>
</gene>
<proteinExistence type="predicted"/>
<sequence>MLVDPDKFHTRPARVLARKIIQEIEKLKEAGIAKASEAPHEHAQRVGTVLGLRLAVKLLEEAEKETVAAHSPQSQ</sequence>
<dbReference type="RefSeq" id="WP_227306725.1">
    <property type="nucleotide sequence ID" value="NZ_JAESVA010000002.1"/>
</dbReference>
<dbReference type="Proteomes" id="UP000721844">
    <property type="component" value="Unassembled WGS sequence"/>
</dbReference>
<accession>A0A963Z072</accession>
<comment type="caution">
    <text evidence="1">The sequence shown here is derived from an EMBL/GenBank/DDBJ whole genome shotgun (WGS) entry which is preliminary data.</text>
</comment>
<evidence type="ECO:0000313" key="1">
    <source>
        <dbReference type="EMBL" id="MCB8880119.1"/>
    </source>
</evidence>
<protein>
    <submittedName>
        <fullName evidence="1">Uncharacterized protein</fullName>
    </submittedName>
</protein>
<name>A0A963Z072_9PROT</name>